<dbReference type="InterPro" id="IPR041698">
    <property type="entry name" value="Methyltransf_25"/>
</dbReference>
<dbReference type="Pfam" id="PF13649">
    <property type="entry name" value="Methyltransf_25"/>
    <property type="match status" value="1"/>
</dbReference>
<sequence length="251" mass="28379">MELHTQISGQLSQVAQQVLSDYDILEPGEADTWNPVKSEYEIGYRLSLLYCTAKAMALSGISLETIKLLDLGCGNGRSTRMYLDLGLRPEQLTGLDLRSGTIDLAKKLNPAITFLKYDGESLPFDNQSFNWVAMASVMSQIQDPSSRKQIAAEIYQKLQPGGFIYTFDKFRASGLVGGGEVRPLQYFPSHQFKRIWYAPIKSYEFIPWGEKLTNLFGQEFSPGTGEFKKKLFTRLSQIFRPSHSVLLLQKR</sequence>
<evidence type="ECO:0000313" key="2">
    <source>
        <dbReference type="EMBL" id="HGW93896.1"/>
    </source>
</evidence>
<keyword evidence="2" id="KW-0489">Methyltransferase</keyword>
<organism evidence="2">
    <name type="scientific">Oscillatoriales cyanobacterium SpSt-402</name>
    <dbReference type="NCBI Taxonomy" id="2282168"/>
    <lineage>
        <taxon>Bacteria</taxon>
        <taxon>Bacillati</taxon>
        <taxon>Cyanobacteriota</taxon>
        <taxon>Cyanophyceae</taxon>
        <taxon>Oscillatoriophycideae</taxon>
        <taxon>Oscillatoriales</taxon>
    </lineage>
</organism>
<reference evidence="2" key="1">
    <citation type="journal article" date="2020" name="mSystems">
        <title>Genome- and Community-Level Interaction Insights into Carbon Utilization and Element Cycling Functions of Hydrothermarchaeota in Hydrothermal Sediment.</title>
        <authorList>
            <person name="Zhou Z."/>
            <person name="Liu Y."/>
            <person name="Xu W."/>
            <person name="Pan J."/>
            <person name="Luo Z.H."/>
            <person name="Li M."/>
        </authorList>
    </citation>
    <scope>NUCLEOTIDE SEQUENCE [LARGE SCALE GENOMIC DNA]</scope>
    <source>
        <strain evidence="2">SpSt-402</strain>
    </source>
</reference>
<feature type="domain" description="Methyltransferase" evidence="1">
    <location>
        <begin position="69"/>
        <end position="162"/>
    </location>
</feature>
<dbReference type="GO" id="GO:0008168">
    <property type="term" value="F:methyltransferase activity"/>
    <property type="evidence" value="ECO:0007669"/>
    <property type="project" value="UniProtKB-KW"/>
</dbReference>
<evidence type="ECO:0000259" key="1">
    <source>
        <dbReference type="Pfam" id="PF13649"/>
    </source>
</evidence>
<keyword evidence="2" id="KW-0808">Transferase</keyword>
<dbReference type="EMBL" id="DSRD01000412">
    <property type="protein sequence ID" value="HGW93896.1"/>
    <property type="molecule type" value="Genomic_DNA"/>
</dbReference>
<comment type="caution">
    <text evidence="2">The sequence shown here is derived from an EMBL/GenBank/DDBJ whole genome shotgun (WGS) entry which is preliminary data.</text>
</comment>
<dbReference type="GO" id="GO:0032259">
    <property type="term" value="P:methylation"/>
    <property type="evidence" value="ECO:0007669"/>
    <property type="project" value="UniProtKB-KW"/>
</dbReference>
<dbReference type="AlphaFoldDB" id="A0A832H269"/>
<gene>
    <name evidence="2" type="ORF">ENR47_06390</name>
</gene>
<dbReference type="InterPro" id="IPR029063">
    <property type="entry name" value="SAM-dependent_MTases_sf"/>
</dbReference>
<proteinExistence type="predicted"/>
<dbReference type="SUPFAM" id="SSF53335">
    <property type="entry name" value="S-adenosyl-L-methionine-dependent methyltransferases"/>
    <property type="match status" value="1"/>
</dbReference>
<dbReference type="CDD" id="cd02440">
    <property type="entry name" value="AdoMet_MTases"/>
    <property type="match status" value="1"/>
</dbReference>
<dbReference type="Gene3D" id="3.40.50.150">
    <property type="entry name" value="Vaccinia Virus protein VP39"/>
    <property type="match status" value="1"/>
</dbReference>
<protein>
    <submittedName>
        <fullName evidence="2">Class I SAM-dependent methyltransferase</fullName>
    </submittedName>
</protein>
<name>A0A832H269_9CYAN</name>
<accession>A0A832H269</accession>